<dbReference type="EMBL" id="JABMCG010000102">
    <property type="protein sequence ID" value="NUU28220.1"/>
    <property type="molecule type" value="Genomic_DNA"/>
</dbReference>
<accession>A0A850DVM0</accession>
<dbReference type="CDD" id="cd20736">
    <property type="entry name" value="PoNe_Nuclease"/>
    <property type="match status" value="1"/>
</dbReference>
<proteinExistence type="inferred from homology"/>
<evidence type="ECO:0000313" key="4">
    <source>
        <dbReference type="Proteomes" id="UP000539146"/>
    </source>
</evidence>
<organism evidence="3 4">
    <name type="scientific">Curtobacterium citreum</name>
    <dbReference type="NCBI Taxonomy" id="2036"/>
    <lineage>
        <taxon>Bacteria</taxon>
        <taxon>Bacillati</taxon>
        <taxon>Actinomycetota</taxon>
        <taxon>Actinomycetes</taxon>
        <taxon>Micrococcales</taxon>
        <taxon>Microbacteriaceae</taxon>
        <taxon>Curtobacterium</taxon>
    </lineage>
</organism>
<dbReference type="InterPro" id="IPR011335">
    <property type="entry name" value="Restrct_endonuc-II-like"/>
</dbReference>
<dbReference type="InterPro" id="IPR011856">
    <property type="entry name" value="tRNA_endonuc-like_dom_sf"/>
</dbReference>
<dbReference type="Proteomes" id="UP000539146">
    <property type="component" value="Unassembled WGS sequence"/>
</dbReference>
<evidence type="ECO:0000256" key="1">
    <source>
        <dbReference type="ARBA" id="ARBA00006738"/>
    </source>
</evidence>
<dbReference type="RefSeq" id="WP_114850075.1">
    <property type="nucleotide sequence ID" value="NZ_BAAAWP010000001.1"/>
</dbReference>
<dbReference type="NCBIfam" id="NF009154">
    <property type="entry name" value="PRK12497.3-3"/>
    <property type="match status" value="1"/>
</dbReference>
<evidence type="ECO:0000256" key="2">
    <source>
        <dbReference type="HAMAP-Rule" id="MF_00048"/>
    </source>
</evidence>
<dbReference type="Pfam" id="PF02021">
    <property type="entry name" value="UPF0102"/>
    <property type="match status" value="1"/>
</dbReference>
<dbReference type="InterPro" id="IPR003509">
    <property type="entry name" value="UPF0102_YraN-like"/>
</dbReference>
<protein>
    <recommendedName>
        <fullName evidence="2">UPF0102 protein HP467_08875</fullName>
    </recommendedName>
</protein>
<comment type="caution">
    <text evidence="3">The sequence shown here is derived from an EMBL/GenBank/DDBJ whole genome shotgun (WGS) entry which is preliminary data.</text>
</comment>
<dbReference type="Gene3D" id="3.40.1350.10">
    <property type="match status" value="1"/>
</dbReference>
<evidence type="ECO:0000313" key="3">
    <source>
        <dbReference type="EMBL" id="NUU28220.1"/>
    </source>
</evidence>
<dbReference type="PANTHER" id="PTHR34039">
    <property type="entry name" value="UPF0102 PROTEIN YRAN"/>
    <property type="match status" value="1"/>
</dbReference>
<gene>
    <name evidence="3" type="ORF">HP467_08875</name>
</gene>
<dbReference type="AlphaFoldDB" id="A0A850DVM0"/>
<dbReference type="HAMAP" id="MF_00048">
    <property type="entry name" value="UPF0102"/>
    <property type="match status" value="1"/>
</dbReference>
<sequence>MERTNTGRRAIGATGEALAVDWLVAKGYRIVDRNWRCRSGEVDVVAWDRGTLVFVEVKTRTGPTAGHPFEAITPAKAARLRQLVPQWFREHPETSAPFIRIDAVAVHLDGDRHGVEHVEGVL</sequence>
<dbReference type="PANTHER" id="PTHR34039:SF1">
    <property type="entry name" value="UPF0102 PROTEIN YRAN"/>
    <property type="match status" value="1"/>
</dbReference>
<reference evidence="3 4" key="1">
    <citation type="submission" date="2020-05" db="EMBL/GenBank/DDBJ databases">
        <title>Genome Sequencing of Type Strains.</title>
        <authorList>
            <person name="Lemaire J.F."/>
            <person name="Inderbitzin P."/>
            <person name="Gregorio O.A."/>
            <person name="Collins S.B."/>
            <person name="Wespe N."/>
            <person name="Knight-Connoni V."/>
        </authorList>
    </citation>
    <scope>NUCLEOTIDE SEQUENCE [LARGE SCALE GENOMIC DNA]</scope>
    <source>
        <strain evidence="3 4">DSM 20512</strain>
    </source>
</reference>
<name>A0A850DVM0_9MICO</name>
<dbReference type="NCBIfam" id="NF009150">
    <property type="entry name" value="PRK12497.1-3"/>
    <property type="match status" value="1"/>
</dbReference>
<dbReference type="GO" id="GO:0003676">
    <property type="term" value="F:nucleic acid binding"/>
    <property type="evidence" value="ECO:0007669"/>
    <property type="project" value="InterPro"/>
</dbReference>
<dbReference type="SUPFAM" id="SSF52980">
    <property type="entry name" value="Restriction endonuclease-like"/>
    <property type="match status" value="1"/>
</dbReference>
<comment type="similarity">
    <text evidence="1 2">Belongs to the UPF0102 family.</text>
</comment>